<comment type="caution">
    <text evidence="1">The sequence shown here is derived from an EMBL/GenBank/DDBJ whole genome shotgun (WGS) entry which is preliminary data.</text>
</comment>
<accession>A0AAV4YDE2</accession>
<evidence type="ECO:0000313" key="2">
    <source>
        <dbReference type="Proteomes" id="UP001054945"/>
    </source>
</evidence>
<evidence type="ECO:0000313" key="1">
    <source>
        <dbReference type="EMBL" id="GIZ04240.1"/>
    </source>
</evidence>
<dbReference type="EMBL" id="BPLR01001708">
    <property type="protein sequence ID" value="GIZ04240.1"/>
    <property type="molecule type" value="Genomic_DNA"/>
</dbReference>
<sequence length="134" mass="15741">MVYRRACEQIKYYSWEVRPRGNWFTKSYQYAKRNGYFGLDKSVEPKLLPSGWGKKSAVLDEAFLVTTISNETTYQCGIKEDLSDSLLPQTQPKYFYGMQILNPYYRYRNDNIVAYEISNLVCTNRKDIVLPTFA</sequence>
<dbReference type="AlphaFoldDB" id="A0AAV4YDE2"/>
<keyword evidence="2" id="KW-1185">Reference proteome</keyword>
<protein>
    <submittedName>
        <fullName evidence="1">Uncharacterized protein</fullName>
    </submittedName>
</protein>
<gene>
    <name evidence="1" type="ORF">CEXT_311791</name>
</gene>
<name>A0AAV4YDE2_CAEEX</name>
<proteinExistence type="predicted"/>
<reference evidence="1 2" key="1">
    <citation type="submission" date="2021-06" db="EMBL/GenBank/DDBJ databases">
        <title>Caerostris extrusa draft genome.</title>
        <authorList>
            <person name="Kono N."/>
            <person name="Arakawa K."/>
        </authorList>
    </citation>
    <scope>NUCLEOTIDE SEQUENCE [LARGE SCALE GENOMIC DNA]</scope>
</reference>
<dbReference type="Proteomes" id="UP001054945">
    <property type="component" value="Unassembled WGS sequence"/>
</dbReference>
<organism evidence="1 2">
    <name type="scientific">Caerostris extrusa</name>
    <name type="common">Bark spider</name>
    <name type="synonym">Caerostris bankana</name>
    <dbReference type="NCBI Taxonomy" id="172846"/>
    <lineage>
        <taxon>Eukaryota</taxon>
        <taxon>Metazoa</taxon>
        <taxon>Ecdysozoa</taxon>
        <taxon>Arthropoda</taxon>
        <taxon>Chelicerata</taxon>
        <taxon>Arachnida</taxon>
        <taxon>Araneae</taxon>
        <taxon>Araneomorphae</taxon>
        <taxon>Entelegynae</taxon>
        <taxon>Araneoidea</taxon>
        <taxon>Araneidae</taxon>
        <taxon>Caerostris</taxon>
    </lineage>
</organism>